<sequence>MTGQGGSVFPLRLRDFSPMRDGDHVAFDHWEDLFNLSLWSAATHLANPRLVLRGTGRVQLKLWRQGDEGDPSPVLDAEHDLPLILPLPEGTESGIFWPEITARGSVSLDSVGWSADPPTRDIRIALVITTYRREAEVRTAVAKLLPSLQRDLPPGAAHFVVVDNGRSLTLPAAPELTRLDNPNLGGSGGFARGLAFAQDAGFTHALFMDDDAATTPEALIRTHAFLSRACDDRAAVLGAMLTDTEPPRVFEYGAEFDGLCRPLCHGLDPTSRTDALQMERDIHAPLPENHYGGWWFFAFPLAPLRHWPFPFFVRGDDSGFSLSNPFTLWRIAGVASVQEGFDLKSSPLTRYLDFRYHLIHGLVFDSLRLSRFKGLSVALRLIVRNILTLHYDSAEAELLAWAEVLSGPETFATDPTAQKGRAAVAELLSTERWSPTPMQPVSTLSLSDPHWRRKWIKLTLNGHLVPFWATWMPDRVIDRSTRGDMRSYFFARQVVVQDETRGTAMVLRHDKRRAFRIGRRAAALSLRWLLSHSKLRKSFKTGYDEMTTRAFWDAQFIREDL</sequence>
<dbReference type="KEGG" id="ceh:CEW89_13385"/>
<accession>A0A291GDL1</accession>
<evidence type="ECO:0000313" key="2">
    <source>
        <dbReference type="Proteomes" id="UP000217935"/>
    </source>
</evidence>
<dbReference type="SUPFAM" id="SSF53448">
    <property type="entry name" value="Nucleotide-diphospho-sugar transferases"/>
    <property type="match status" value="1"/>
</dbReference>
<dbReference type="AlphaFoldDB" id="A0A291GDL1"/>
<dbReference type="Proteomes" id="UP000217935">
    <property type="component" value="Chromosome"/>
</dbReference>
<dbReference type="EMBL" id="CP022196">
    <property type="protein sequence ID" value="ATG48469.1"/>
    <property type="molecule type" value="Genomic_DNA"/>
</dbReference>
<name>A0A291GDL1_9RHOB</name>
<keyword evidence="1" id="KW-0808">Transferase</keyword>
<reference evidence="1 2" key="1">
    <citation type="submission" date="2017-06" db="EMBL/GenBank/DDBJ databases">
        <title>Celeribacter sp. TSPH2 complete genome sequence.</title>
        <authorList>
            <person name="Woo J.-H."/>
            <person name="Kim H.-S."/>
        </authorList>
    </citation>
    <scope>NUCLEOTIDE SEQUENCE [LARGE SCALE GENOMIC DNA]</scope>
    <source>
        <strain evidence="1 2">TSPH2</strain>
    </source>
</reference>
<gene>
    <name evidence="1" type="ORF">CEW89_13385</name>
</gene>
<dbReference type="OrthoDB" id="5148555at2"/>
<organism evidence="1 2">
    <name type="scientific">Celeribacter ethanolicus</name>
    <dbReference type="NCBI Taxonomy" id="1758178"/>
    <lineage>
        <taxon>Bacteria</taxon>
        <taxon>Pseudomonadati</taxon>
        <taxon>Pseudomonadota</taxon>
        <taxon>Alphaproteobacteria</taxon>
        <taxon>Rhodobacterales</taxon>
        <taxon>Roseobacteraceae</taxon>
        <taxon>Celeribacter</taxon>
    </lineage>
</organism>
<dbReference type="InterPro" id="IPR029044">
    <property type="entry name" value="Nucleotide-diphossugar_trans"/>
</dbReference>
<dbReference type="Gene3D" id="3.90.550.60">
    <property type="match status" value="1"/>
</dbReference>
<dbReference type="STRING" id="1758178.GCA_001550095_03956"/>
<protein>
    <submittedName>
        <fullName evidence="1">Glycosyl transferase</fullName>
    </submittedName>
</protein>
<proteinExistence type="predicted"/>
<keyword evidence="2" id="KW-1185">Reference proteome</keyword>
<dbReference type="GO" id="GO:0016740">
    <property type="term" value="F:transferase activity"/>
    <property type="evidence" value="ECO:0007669"/>
    <property type="project" value="UniProtKB-KW"/>
</dbReference>
<evidence type="ECO:0000313" key="1">
    <source>
        <dbReference type="EMBL" id="ATG48469.1"/>
    </source>
</evidence>